<evidence type="ECO:0000256" key="7">
    <source>
        <dbReference type="ARBA" id="ARBA00022723"/>
    </source>
</evidence>
<evidence type="ECO:0000313" key="16">
    <source>
        <dbReference type="Proteomes" id="UP000001225"/>
    </source>
</evidence>
<evidence type="ECO:0000313" key="15">
    <source>
        <dbReference type="EMBL" id="CAP42007.1"/>
    </source>
</evidence>
<keyword evidence="8" id="KW-0249">Electron transport</keyword>
<keyword evidence="10" id="KW-0408">Iron</keyword>
<dbReference type="KEGG" id="bpt:Bpet1668"/>
<dbReference type="AlphaFoldDB" id="A9IHY0"/>
<comment type="cofactor">
    <cofactor evidence="1">
        <name>heme b</name>
        <dbReference type="ChEBI" id="CHEBI:60344"/>
    </cofactor>
</comment>
<evidence type="ECO:0000259" key="14">
    <source>
        <dbReference type="Pfam" id="PF01292"/>
    </source>
</evidence>
<evidence type="ECO:0000256" key="10">
    <source>
        <dbReference type="ARBA" id="ARBA00023004"/>
    </source>
</evidence>
<keyword evidence="6 13" id="KW-0812">Transmembrane</keyword>
<organism evidence="15 16">
    <name type="scientific">Bordetella petrii (strain ATCC BAA-461 / DSM 12804 / CCUG 43448 / CIP 107267 / Se-1111R)</name>
    <dbReference type="NCBI Taxonomy" id="340100"/>
    <lineage>
        <taxon>Bacteria</taxon>
        <taxon>Pseudomonadati</taxon>
        <taxon>Pseudomonadota</taxon>
        <taxon>Betaproteobacteria</taxon>
        <taxon>Burkholderiales</taxon>
        <taxon>Alcaligenaceae</taxon>
        <taxon>Bordetella</taxon>
    </lineage>
</organism>
<feature type="transmembrane region" description="Helical" evidence="13">
    <location>
        <begin position="149"/>
        <end position="170"/>
    </location>
</feature>
<gene>
    <name evidence="15" type="ordered locus">Bpet1668</name>
</gene>
<name>A9IHY0_BORPD</name>
<keyword evidence="7" id="KW-0479">Metal-binding</keyword>
<evidence type="ECO:0000256" key="13">
    <source>
        <dbReference type="SAM" id="Phobius"/>
    </source>
</evidence>
<feature type="transmembrane region" description="Helical" evidence="13">
    <location>
        <begin position="50"/>
        <end position="71"/>
    </location>
</feature>
<dbReference type="Pfam" id="PF01292">
    <property type="entry name" value="Ni_hydr_CYTB"/>
    <property type="match status" value="1"/>
</dbReference>
<reference evidence="15 16" key="1">
    <citation type="journal article" date="2008" name="BMC Genomics">
        <title>The missing link: Bordetella petrii is endowed with both the metabolic versatility of environmental bacteria and virulence traits of pathogenic Bordetellae.</title>
        <authorList>
            <person name="Gross R."/>
            <person name="Guzman C.A."/>
            <person name="Sebaihia M."/>
            <person name="Martins Dos Santos V.A."/>
            <person name="Pieper D.H."/>
            <person name="Koebnik R."/>
            <person name="Lechner M."/>
            <person name="Bartels D."/>
            <person name="Buhrmester J."/>
            <person name="Choudhuri J.V."/>
            <person name="Ebensen T."/>
            <person name="Gaigalat L."/>
            <person name="Herrmann S."/>
            <person name="Khachane A.N."/>
            <person name="Larisch C."/>
            <person name="Link S."/>
            <person name="Linke B."/>
            <person name="Meyer F."/>
            <person name="Mormann S."/>
            <person name="Nakunst D."/>
            <person name="Rueckert C."/>
            <person name="Schneiker-Bekel S."/>
            <person name="Schulze K."/>
            <person name="Vorhoelter F.J."/>
            <person name="Yevsa T."/>
            <person name="Engle J.T."/>
            <person name="Goldman W.E."/>
            <person name="Puehler A."/>
            <person name="Goebel U.B."/>
            <person name="Goesmann A."/>
            <person name="Bloecker H."/>
            <person name="Kaiser O."/>
            <person name="Martinez-Arias R."/>
        </authorList>
    </citation>
    <scope>NUCLEOTIDE SEQUENCE [LARGE SCALE GENOMIC DNA]</scope>
    <source>
        <strain evidence="16">ATCC BAA-461 / DSM 12804 / CCUG 43448 / CIP 107267 / Se-1111R</strain>
    </source>
</reference>
<keyword evidence="5" id="KW-0349">Heme</keyword>
<keyword evidence="16" id="KW-1185">Reference proteome</keyword>
<keyword evidence="11 13" id="KW-0472">Membrane</keyword>
<accession>A9IHY0</accession>
<protein>
    <submittedName>
        <fullName evidence="15">Cytochrome b561 family protein</fullName>
    </submittedName>
</protein>
<dbReference type="InterPro" id="IPR016174">
    <property type="entry name" value="Di-haem_cyt_TM"/>
</dbReference>
<dbReference type="Proteomes" id="UP000001225">
    <property type="component" value="Chromosome"/>
</dbReference>
<dbReference type="GO" id="GO:0005886">
    <property type="term" value="C:plasma membrane"/>
    <property type="evidence" value="ECO:0007669"/>
    <property type="project" value="UniProtKB-SubCell"/>
</dbReference>
<dbReference type="PANTHER" id="PTHR30529:SF1">
    <property type="entry name" value="CYTOCHROME B561 HOMOLOG 2"/>
    <property type="match status" value="1"/>
</dbReference>
<evidence type="ECO:0000256" key="11">
    <source>
        <dbReference type="ARBA" id="ARBA00023136"/>
    </source>
</evidence>
<evidence type="ECO:0000256" key="4">
    <source>
        <dbReference type="ARBA" id="ARBA00022475"/>
    </source>
</evidence>
<dbReference type="GO" id="GO:0009055">
    <property type="term" value="F:electron transfer activity"/>
    <property type="evidence" value="ECO:0007669"/>
    <property type="project" value="InterPro"/>
</dbReference>
<dbReference type="SUPFAM" id="SSF81342">
    <property type="entry name" value="Transmembrane di-heme cytochromes"/>
    <property type="match status" value="1"/>
</dbReference>
<evidence type="ECO:0000256" key="1">
    <source>
        <dbReference type="ARBA" id="ARBA00001970"/>
    </source>
</evidence>
<evidence type="ECO:0000256" key="8">
    <source>
        <dbReference type="ARBA" id="ARBA00022982"/>
    </source>
</evidence>
<dbReference type="eggNOG" id="COG3038">
    <property type="taxonomic scope" value="Bacteria"/>
</dbReference>
<keyword evidence="9 13" id="KW-1133">Transmembrane helix</keyword>
<keyword evidence="3" id="KW-0813">Transport</keyword>
<evidence type="ECO:0000256" key="6">
    <source>
        <dbReference type="ARBA" id="ARBA00022692"/>
    </source>
</evidence>
<feature type="transmembrane region" description="Helical" evidence="13">
    <location>
        <begin position="20"/>
        <end position="38"/>
    </location>
</feature>
<evidence type="ECO:0000256" key="5">
    <source>
        <dbReference type="ARBA" id="ARBA00022617"/>
    </source>
</evidence>
<evidence type="ECO:0000256" key="9">
    <source>
        <dbReference type="ARBA" id="ARBA00022989"/>
    </source>
</evidence>
<proteinExistence type="inferred from homology"/>
<dbReference type="InterPro" id="IPR052168">
    <property type="entry name" value="Cytochrome_b561_oxidase"/>
</dbReference>
<dbReference type="STRING" id="94624.Bpet1668"/>
<dbReference type="Gene3D" id="1.20.950.20">
    <property type="entry name" value="Transmembrane di-heme cytochromes, Chain C"/>
    <property type="match status" value="1"/>
</dbReference>
<comment type="subcellular location">
    <subcellularLocation>
        <location evidence="2">Cell membrane</location>
        <topology evidence="2">Multi-pass membrane protein</topology>
    </subcellularLocation>
</comment>
<sequence>MSHVRLDGSASAYDRTTIALHWLTALLVVVLFVLAQVWESMPHGTPVRKSLQGLHVSLGLLLTAIIAWRLVWRATGGRRLPPASQGALQATAKGVHYALYLLLVAQIVLGFLFRWAQGEPFTFFGWFSVPKLLPLTRDQRHFFGDLHNIVAWVIVVLAGLHALAALWHHYVRRDGLLRRMAGCNRANRLS</sequence>
<dbReference type="EMBL" id="AM902716">
    <property type="protein sequence ID" value="CAP42007.1"/>
    <property type="molecule type" value="Genomic_DNA"/>
</dbReference>
<evidence type="ECO:0000256" key="12">
    <source>
        <dbReference type="ARBA" id="ARBA00037975"/>
    </source>
</evidence>
<feature type="transmembrane region" description="Helical" evidence="13">
    <location>
        <begin position="97"/>
        <end position="116"/>
    </location>
</feature>
<feature type="domain" description="Cytochrome b561 bacterial/Ni-hydrogenase" evidence="14">
    <location>
        <begin position="13"/>
        <end position="180"/>
    </location>
</feature>
<dbReference type="GO" id="GO:0046872">
    <property type="term" value="F:metal ion binding"/>
    <property type="evidence" value="ECO:0007669"/>
    <property type="project" value="UniProtKB-KW"/>
</dbReference>
<evidence type="ECO:0000256" key="2">
    <source>
        <dbReference type="ARBA" id="ARBA00004651"/>
    </source>
</evidence>
<dbReference type="GO" id="GO:0020037">
    <property type="term" value="F:heme binding"/>
    <property type="evidence" value="ECO:0007669"/>
    <property type="project" value="TreeGrafter"/>
</dbReference>
<evidence type="ECO:0000256" key="3">
    <source>
        <dbReference type="ARBA" id="ARBA00022448"/>
    </source>
</evidence>
<dbReference type="InterPro" id="IPR011577">
    <property type="entry name" value="Cyt_b561_bac/Ni-Hgenase"/>
</dbReference>
<comment type="similarity">
    <text evidence="12">Belongs to the cytochrome b561 family.</text>
</comment>
<dbReference type="PANTHER" id="PTHR30529">
    <property type="entry name" value="CYTOCHROME B561"/>
    <property type="match status" value="1"/>
</dbReference>
<keyword evidence="4" id="KW-1003">Cell membrane</keyword>
<dbReference type="GO" id="GO:0022904">
    <property type="term" value="P:respiratory electron transport chain"/>
    <property type="evidence" value="ECO:0007669"/>
    <property type="project" value="InterPro"/>
</dbReference>